<dbReference type="PROSITE" id="PS51294">
    <property type="entry name" value="HTH_MYB"/>
    <property type="match status" value="1"/>
</dbReference>
<dbReference type="InterPro" id="IPR036507">
    <property type="entry name" value="Telomere_rpt-bd_fac_dimer_sf"/>
</dbReference>
<keyword evidence="5" id="KW-0539">Nucleus</keyword>
<evidence type="ECO:0000256" key="5">
    <source>
        <dbReference type="ARBA" id="ARBA00023242"/>
    </source>
</evidence>
<feature type="compositionally biased region" description="Basic and acidic residues" evidence="7">
    <location>
        <begin position="598"/>
        <end position="616"/>
    </location>
</feature>
<dbReference type="SUPFAM" id="SSF63600">
    <property type="entry name" value="Telomeric repeat binding factor (TRF) dimerisation domain"/>
    <property type="match status" value="1"/>
</dbReference>
<feature type="domain" description="Myb-like" evidence="8">
    <location>
        <begin position="648"/>
        <end position="695"/>
    </location>
</feature>
<dbReference type="GO" id="GO:0031627">
    <property type="term" value="P:telomeric loop formation"/>
    <property type="evidence" value="ECO:0007669"/>
    <property type="project" value="TreeGrafter"/>
</dbReference>
<feature type="compositionally biased region" description="Low complexity" evidence="7">
    <location>
        <begin position="226"/>
        <end position="239"/>
    </location>
</feature>
<evidence type="ECO:0000259" key="9">
    <source>
        <dbReference type="PROSITE" id="PS51294"/>
    </source>
</evidence>
<accession>A0A3Q2XD37</accession>
<evidence type="ECO:0000256" key="3">
    <source>
        <dbReference type="ARBA" id="ARBA00022895"/>
    </source>
</evidence>
<keyword evidence="6" id="KW-0131">Cell cycle</keyword>
<feature type="region of interest" description="Disordered" evidence="7">
    <location>
        <begin position="313"/>
        <end position="345"/>
    </location>
</feature>
<dbReference type="STRING" id="8153.ENSHBUP00000033270"/>
<evidence type="ECO:0000313" key="11">
    <source>
        <dbReference type="Proteomes" id="UP000264840"/>
    </source>
</evidence>
<dbReference type="AlphaFoldDB" id="A0A3Q2XD37"/>
<dbReference type="SUPFAM" id="SSF46689">
    <property type="entry name" value="Homeodomain-like"/>
    <property type="match status" value="1"/>
</dbReference>
<dbReference type="OMA" id="EKETWME"/>
<keyword evidence="4" id="KW-0238">DNA-binding</keyword>
<dbReference type="Ensembl" id="ENSHBUT00000026921.1">
    <property type="protein sequence ID" value="ENSHBUP00000033270.1"/>
    <property type="gene ID" value="ENSHBUG00000020091.1"/>
</dbReference>
<feature type="region of interest" description="Disordered" evidence="7">
    <location>
        <begin position="638"/>
        <end position="658"/>
    </location>
</feature>
<evidence type="ECO:0000256" key="6">
    <source>
        <dbReference type="ARBA" id="ARBA00023306"/>
    </source>
</evidence>
<dbReference type="InterPro" id="IPR017930">
    <property type="entry name" value="Myb_dom"/>
</dbReference>
<evidence type="ECO:0000259" key="8">
    <source>
        <dbReference type="PROSITE" id="PS50090"/>
    </source>
</evidence>
<dbReference type="GO" id="GO:0061820">
    <property type="term" value="P:telomeric D-loop disassembly"/>
    <property type="evidence" value="ECO:0007669"/>
    <property type="project" value="TreeGrafter"/>
</dbReference>
<dbReference type="Gene3D" id="1.10.10.60">
    <property type="entry name" value="Homeodomain-like"/>
    <property type="match status" value="1"/>
</dbReference>
<dbReference type="GO" id="GO:1905839">
    <property type="term" value="P:negative regulation of telomeric D-loop disassembly"/>
    <property type="evidence" value="ECO:0007669"/>
    <property type="project" value="TreeGrafter"/>
</dbReference>
<organism evidence="10 11">
    <name type="scientific">Haplochromis burtoni</name>
    <name type="common">Burton's mouthbrooder</name>
    <name type="synonym">Chromis burtoni</name>
    <dbReference type="NCBI Taxonomy" id="8153"/>
    <lineage>
        <taxon>Eukaryota</taxon>
        <taxon>Metazoa</taxon>
        <taxon>Chordata</taxon>
        <taxon>Craniata</taxon>
        <taxon>Vertebrata</taxon>
        <taxon>Euteleostomi</taxon>
        <taxon>Actinopterygii</taxon>
        <taxon>Neopterygii</taxon>
        <taxon>Teleostei</taxon>
        <taxon>Neoteleostei</taxon>
        <taxon>Acanthomorphata</taxon>
        <taxon>Ovalentaria</taxon>
        <taxon>Cichlomorphae</taxon>
        <taxon>Cichliformes</taxon>
        <taxon>Cichlidae</taxon>
        <taxon>African cichlids</taxon>
        <taxon>Pseudocrenilabrinae</taxon>
        <taxon>Haplochromini</taxon>
        <taxon>Haplochromis</taxon>
    </lineage>
</organism>
<dbReference type="Pfam" id="PF08558">
    <property type="entry name" value="TRF"/>
    <property type="match status" value="1"/>
</dbReference>
<dbReference type="InterPro" id="IPR030657">
    <property type="entry name" value="TERF2"/>
</dbReference>
<dbReference type="GO" id="GO:0005654">
    <property type="term" value="C:nucleoplasm"/>
    <property type="evidence" value="ECO:0007669"/>
    <property type="project" value="UniProtKB-ARBA"/>
</dbReference>
<name>A0A3Q2XD37_HAPBU</name>
<keyword evidence="3" id="KW-0779">Telomere</keyword>
<dbReference type="GO" id="GO:0003691">
    <property type="term" value="F:double-stranded telomeric DNA binding"/>
    <property type="evidence" value="ECO:0007669"/>
    <property type="project" value="TreeGrafter"/>
</dbReference>
<reference evidence="10" key="1">
    <citation type="submission" date="2025-08" db="UniProtKB">
        <authorList>
            <consortium name="Ensembl"/>
        </authorList>
    </citation>
    <scope>IDENTIFICATION</scope>
</reference>
<keyword evidence="11" id="KW-1185">Reference proteome</keyword>
<dbReference type="PANTHER" id="PTHR46833:SF1">
    <property type="entry name" value="TELOMERIC REPEAT-BINDING FACTOR 2"/>
    <property type="match status" value="1"/>
</dbReference>
<feature type="compositionally biased region" description="Low complexity" evidence="7">
    <location>
        <begin position="575"/>
        <end position="597"/>
    </location>
</feature>
<feature type="domain" description="HTH myb-type" evidence="9">
    <location>
        <begin position="648"/>
        <end position="695"/>
    </location>
</feature>
<dbReference type="GO" id="GO:0098505">
    <property type="term" value="F:G-rich strand telomeric DNA binding"/>
    <property type="evidence" value="ECO:0007669"/>
    <property type="project" value="TreeGrafter"/>
</dbReference>
<dbReference type="Pfam" id="PF00249">
    <property type="entry name" value="Myb_DNA-binding"/>
    <property type="match status" value="1"/>
</dbReference>
<sequence>MNMAAKENVNSRQFDTESVVNRWVVDYYLFLALELFKKEQYEDFCAVTDVLDSVLVRPYGPIDFMPQKIQVWRFLCRINEGDKPAADTSSQSVCPLESALMLLESMSQEFSIPQQDYKNVCTSIKEMIIMLSIKNGKFEKAGKVLNQHFTKKMDGRRMLFMGLISKKNKKHEVIEQINFGRFKMEMLAFCERLCPSSVPFLQKAANQLIQEKNKEQDSSAARADEQVQPVPSSSPQVNMVQSVPCKHSTIQRTRLEAAYKALATGLNERMFSQLEEEVETEDQESEHMCLQLSPDPKMDTNLDLEQEVLFQRDSGSPMEASPADQPPQADAVPQTQESSLSKTTSVPWNGQLYTLSRLVMEPDSQASSQCSKVSEELETEARVEEAPQTLALSNKRDSQCPVTDQEVSIPAPKRHRRTNRINRRVSTSFAELSAESEEDSPHSVASTAVSVRRHNQSSSSPTRNINKSKQSSSDSEGEPQKLSEPSVKVSPSLLPLHSVPQTSSTPHKDSAQLSNNSYSKKKSKKSIRLSSDSEEDPKEPVTCKKTPVQKPHKQLSSDPVDNQVNQDDTDDIHITDSSVESSPSQSPSHPIPQTSSTPHKDSAQKNVHSHLEWKQRYHNAKETKEVWSDEELYFTSKKRSSDMSTISNSGQRKRKWTESETQKLKDGVKKFGEGNWSKIKAYYKFKDRTNVNLKDSLVEHNDRHGVHSPTLLRRLGRHTKTLKIKINSQPISAFCHITLS</sequence>
<feature type="compositionally biased region" description="Polar residues" evidence="7">
    <location>
        <begin position="456"/>
        <end position="474"/>
    </location>
</feature>
<feature type="region of interest" description="Disordered" evidence="7">
    <location>
        <begin position="362"/>
        <end position="616"/>
    </location>
</feature>
<feature type="compositionally biased region" description="Basic and acidic residues" evidence="7">
    <location>
        <begin position="211"/>
        <end position="225"/>
    </location>
</feature>
<feature type="compositionally biased region" description="Low complexity" evidence="7">
    <location>
        <begin position="320"/>
        <end position="336"/>
    </location>
</feature>
<dbReference type="GO" id="GO:0031848">
    <property type="term" value="P:protection from non-homologous end joining at telomere"/>
    <property type="evidence" value="ECO:0007669"/>
    <property type="project" value="InterPro"/>
</dbReference>
<feature type="compositionally biased region" description="Basic residues" evidence="7">
    <location>
        <begin position="412"/>
        <end position="423"/>
    </location>
</feature>
<evidence type="ECO:0000313" key="10">
    <source>
        <dbReference type="Ensembl" id="ENSHBUP00000033270.1"/>
    </source>
</evidence>
<dbReference type="InterPro" id="IPR009057">
    <property type="entry name" value="Homeodomain-like_sf"/>
</dbReference>
<dbReference type="PANTHER" id="PTHR46833">
    <property type="entry name" value="TELOMERIC REPEAT-BINDING FACTOR 2 TERF2"/>
    <property type="match status" value="1"/>
</dbReference>
<dbReference type="GO" id="GO:0003720">
    <property type="term" value="F:telomerase activity"/>
    <property type="evidence" value="ECO:0007669"/>
    <property type="project" value="TreeGrafter"/>
</dbReference>
<dbReference type="GO" id="GO:0032208">
    <property type="term" value="P:negative regulation of telomere maintenance via recombination"/>
    <property type="evidence" value="ECO:0007669"/>
    <property type="project" value="TreeGrafter"/>
</dbReference>
<feature type="compositionally biased region" description="Basic and acidic residues" evidence="7">
    <location>
        <begin position="373"/>
        <end position="385"/>
    </location>
</feature>
<evidence type="ECO:0000256" key="4">
    <source>
        <dbReference type="ARBA" id="ARBA00023125"/>
    </source>
</evidence>
<dbReference type="GeneTree" id="ENSGT00940000158316"/>
<comment type="subcellular location">
    <subcellularLocation>
        <location evidence="1">Chromosome</location>
        <location evidence="1">Telomere</location>
    </subcellularLocation>
</comment>
<dbReference type="GO" id="GO:0042803">
    <property type="term" value="F:protein homodimerization activity"/>
    <property type="evidence" value="ECO:0007669"/>
    <property type="project" value="InterPro"/>
</dbReference>
<dbReference type="GO" id="GO:0070198">
    <property type="term" value="P:protein localization to chromosome, telomeric region"/>
    <property type="evidence" value="ECO:0007669"/>
    <property type="project" value="TreeGrafter"/>
</dbReference>
<dbReference type="Gene3D" id="1.25.40.210">
    <property type="entry name" value="Telomere repeat-binding factor, dimerisation domain"/>
    <property type="match status" value="1"/>
</dbReference>
<keyword evidence="2" id="KW-0158">Chromosome</keyword>
<reference evidence="10" key="2">
    <citation type="submission" date="2025-09" db="UniProtKB">
        <authorList>
            <consortium name="Ensembl"/>
        </authorList>
    </citation>
    <scope>IDENTIFICATION</scope>
</reference>
<dbReference type="GO" id="GO:0032210">
    <property type="term" value="P:regulation of telomere maintenance via telomerase"/>
    <property type="evidence" value="ECO:0007669"/>
    <property type="project" value="TreeGrafter"/>
</dbReference>
<dbReference type="SMART" id="SM00717">
    <property type="entry name" value="SANT"/>
    <property type="match status" value="1"/>
</dbReference>
<dbReference type="Proteomes" id="UP000264840">
    <property type="component" value="Unplaced"/>
</dbReference>
<protein>
    <submittedName>
        <fullName evidence="10">Telomeric repeat-binding factor 2-like</fullName>
    </submittedName>
</protein>
<dbReference type="GO" id="GO:0070187">
    <property type="term" value="C:shelterin complex"/>
    <property type="evidence" value="ECO:0007669"/>
    <property type="project" value="TreeGrafter"/>
</dbReference>
<feature type="region of interest" description="Disordered" evidence="7">
    <location>
        <begin position="211"/>
        <end position="239"/>
    </location>
</feature>
<evidence type="ECO:0000256" key="1">
    <source>
        <dbReference type="ARBA" id="ARBA00004574"/>
    </source>
</evidence>
<dbReference type="CDD" id="cd11660">
    <property type="entry name" value="SANT_TRF"/>
    <property type="match status" value="1"/>
</dbReference>
<dbReference type="PROSITE" id="PS50090">
    <property type="entry name" value="MYB_LIKE"/>
    <property type="match status" value="1"/>
</dbReference>
<dbReference type="InterPro" id="IPR013867">
    <property type="entry name" value="Telomere_rpt-bd_fac_dimer_dom"/>
</dbReference>
<proteinExistence type="predicted"/>
<evidence type="ECO:0000256" key="7">
    <source>
        <dbReference type="SAM" id="MobiDB-lite"/>
    </source>
</evidence>
<dbReference type="InterPro" id="IPR001005">
    <property type="entry name" value="SANT/Myb"/>
</dbReference>
<evidence type="ECO:0000256" key="2">
    <source>
        <dbReference type="ARBA" id="ARBA00022454"/>
    </source>
</evidence>